<reference evidence="2 3" key="1">
    <citation type="submission" date="2011-02" db="EMBL/GenBank/DDBJ databases">
        <authorList>
            <person name="Weinstock G."/>
            <person name="Sodergren E."/>
            <person name="Clifton S."/>
            <person name="Fulton L."/>
            <person name="Fulton B."/>
            <person name="Courtney L."/>
            <person name="Fronick C."/>
            <person name="Harrison M."/>
            <person name="Strong C."/>
            <person name="Farmer C."/>
            <person name="Delahaunty K."/>
            <person name="Markovic C."/>
            <person name="Hall O."/>
            <person name="Minx P."/>
            <person name="Tomlinson C."/>
            <person name="Mitreva M."/>
            <person name="Hou S."/>
            <person name="Chen J."/>
            <person name="Wollam A."/>
            <person name="Pepin K.H."/>
            <person name="Johnson M."/>
            <person name="Bhonagiri V."/>
            <person name="Zhang X."/>
            <person name="Suruliraj S."/>
            <person name="Warren W."/>
            <person name="Chinwalla A."/>
            <person name="Mardis E.R."/>
            <person name="Wilson R.K."/>
        </authorList>
    </citation>
    <scope>NUCLEOTIDE SEQUENCE [LARGE SCALE GENOMIC DNA]</scope>
    <source>
        <strain evidence="2 3">YIT 12057</strain>
    </source>
</reference>
<dbReference type="PROSITE" id="PS51257">
    <property type="entry name" value="PROKAR_LIPOPROTEIN"/>
    <property type="match status" value="1"/>
</dbReference>
<name>F3PP88_9BACE</name>
<proteinExistence type="predicted"/>
<dbReference type="Proteomes" id="UP000003416">
    <property type="component" value="Unassembled WGS sequence"/>
</dbReference>
<keyword evidence="1" id="KW-0812">Transmembrane</keyword>
<dbReference type="EMBL" id="AFBN01000010">
    <property type="protein sequence ID" value="EGF59293.1"/>
    <property type="molecule type" value="Genomic_DNA"/>
</dbReference>
<gene>
    <name evidence="2" type="ORF">HMPREF9446_00528</name>
</gene>
<keyword evidence="3" id="KW-1185">Reference proteome</keyword>
<keyword evidence="1" id="KW-1133">Transmembrane helix</keyword>
<feature type="transmembrane region" description="Helical" evidence="1">
    <location>
        <begin position="12"/>
        <end position="31"/>
    </location>
</feature>
<evidence type="ECO:0000256" key="1">
    <source>
        <dbReference type="SAM" id="Phobius"/>
    </source>
</evidence>
<accession>F3PP88</accession>
<organism evidence="2 3">
    <name type="scientific">Bacteroides fluxus YIT 12057</name>
    <dbReference type="NCBI Taxonomy" id="763034"/>
    <lineage>
        <taxon>Bacteria</taxon>
        <taxon>Pseudomonadati</taxon>
        <taxon>Bacteroidota</taxon>
        <taxon>Bacteroidia</taxon>
        <taxon>Bacteroidales</taxon>
        <taxon>Bacteroidaceae</taxon>
        <taxon>Bacteroides</taxon>
    </lineage>
</organism>
<protein>
    <submittedName>
        <fullName evidence="2">Uncharacterized protein</fullName>
    </submittedName>
</protein>
<evidence type="ECO:0000313" key="2">
    <source>
        <dbReference type="EMBL" id="EGF59293.1"/>
    </source>
</evidence>
<dbReference type="HOGENOM" id="CLU_2598673_0_0_10"/>
<dbReference type="STRING" id="763034.HMPREF9446_00528"/>
<comment type="caution">
    <text evidence="2">The sequence shown here is derived from an EMBL/GenBank/DDBJ whole genome shotgun (WGS) entry which is preliminary data.</text>
</comment>
<keyword evidence="1" id="KW-0472">Membrane</keyword>
<dbReference type="AlphaFoldDB" id="F3PP88"/>
<evidence type="ECO:0000313" key="3">
    <source>
        <dbReference type="Proteomes" id="UP000003416"/>
    </source>
</evidence>
<sequence length="79" mass="8842">MSINQNRNRSEIIVVKNWIVFLTVLLTGMTVQGCVAINGETKDFGIDVGNKEQLVIFIEGTPILEKSGAIFRYGELGWR</sequence>